<dbReference type="GO" id="GO:0043953">
    <property type="term" value="P:protein transport by the Tat complex"/>
    <property type="evidence" value="ECO:0007669"/>
    <property type="project" value="UniProtKB-UniRule"/>
</dbReference>
<feature type="region of interest" description="Disordered" evidence="10">
    <location>
        <begin position="121"/>
        <end position="158"/>
    </location>
</feature>
<evidence type="ECO:0000313" key="12">
    <source>
        <dbReference type="EMBL" id="CAG36208.1"/>
    </source>
</evidence>
<dbReference type="HAMAP" id="MF_00237">
    <property type="entry name" value="TatB"/>
    <property type="match status" value="1"/>
</dbReference>
<accession>Q6AN66</accession>
<keyword evidence="6 9" id="KW-1133">Transmembrane helix</keyword>
<dbReference type="HOGENOM" id="CLU_086034_0_4_7"/>
<evidence type="ECO:0000256" key="7">
    <source>
        <dbReference type="ARBA" id="ARBA00023010"/>
    </source>
</evidence>
<keyword evidence="8 9" id="KW-0472">Membrane</keyword>
<dbReference type="PRINTS" id="PR01506">
    <property type="entry name" value="TATBPROTEIN"/>
</dbReference>
<dbReference type="PANTHER" id="PTHR33162:SF1">
    <property type="entry name" value="SEC-INDEPENDENT PROTEIN TRANSLOCASE PROTEIN TATA, CHLOROPLASTIC"/>
    <property type="match status" value="1"/>
</dbReference>
<keyword evidence="9" id="KW-0997">Cell inner membrane</keyword>
<comment type="subcellular location">
    <subcellularLocation>
        <location evidence="9">Cell inner membrane</location>
        <topology evidence="9">Single-pass membrane protein</topology>
    </subcellularLocation>
    <subcellularLocation>
        <location evidence="1">Membrane</location>
        <topology evidence="1">Single-pass membrane protein</topology>
    </subcellularLocation>
</comment>
<dbReference type="AlphaFoldDB" id="Q6AN66"/>
<keyword evidence="3 9" id="KW-1003">Cell membrane</keyword>
<dbReference type="GO" id="GO:0008320">
    <property type="term" value="F:protein transmembrane transporter activity"/>
    <property type="evidence" value="ECO:0007669"/>
    <property type="project" value="UniProtKB-UniRule"/>
</dbReference>
<dbReference type="STRING" id="177439.DP1479"/>
<evidence type="ECO:0000256" key="11">
    <source>
        <dbReference type="SAM" id="Phobius"/>
    </source>
</evidence>
<sequence>MSHNEKGNTMFGIGLPEMILILALALIVVGPDKLPELARSIAKGAMELKKTAEGFKQSIEKEGNPLSETKKELEDAAAALKSNLLATPNFKDGLDKLPDTSDLGEAGAAYRELMKNTSVDAVDTSTFIEIEPESETDKKEEKQDSPGTDHKEKENGAL</sequence>
<evidence type="ECO:0000256" key="6">
    <source>
        <dbReference type="ARBA" id="ARBA00022989"/>
    </source>
</evidence>
<dbReference type="InterPro" id="IPR003369">
    <property type="entry name" value="TatA/B/E"/>
</dbReference>
<dbReference type="EMBL" id="CR522870">
    <property type="protein sequence ID" value="CAG36208.1"/>
    <property type="molecule type" value="Genomic_DNA"/>
</dbReference>
<comment type="similarity">
    <text evidence="9">Belongs to the TatB family.</text>
</comment>
<evidence type="ECO:0000256" key="2">
    <source>
        <dbReference type="ARBA" id="ARBA00022448"/>
    </source>
</evidence>
<keyword evidence="7 9" id="KW-0811">Translocation</keyword>
<evidence type="ECO:0000256" key="10">
    <source>
        <dbReference type="SAM" id="MobiDB-lite"/>
    </source>
</evidence>
<organism evidence="12 13">
    <name type="scientific">Desulfotalea psychrophila (strain LSv54 / DSM 12343)</name>
    <dbReference type="NCBI Taxonomy" id="177439"/>
    <lineage>
        <taxon>Bacteria</taxon>
        <taxon>Pseudomonadati</taxon>
        <taxon>Thermodesulfobacteriota</taxon>
        <taxon>Desulfobulbia</taxon>
        <taxon>Desulfobulbales</taxon>
        <taxon>Desulfocapsaceae</taxon>
        <taxon>Desulfotalea</taxon>
    </lineage>
</organism>
<gene>
    <name evidence="12" type="primary">tatB</name>
    <name evidence="12" type="ordered locus">DP1479</name>
</gene>
<keyword evidence="2 9" id="KW-0813">Transport</keyword>
<evidence type="ECO:0000256" key="1">
    <source>
        <dbReference type="ARBA" id="ARBA00004167"/>
    </source>
</evidence>
<evidence type="ECO:0000256" key="8">
    <source>
        <dbReference type="ARBA" id="ARBA00023136"/>
    </source>
</evidence>
<name>Q6AN66_DESPS</name>
<dbReference type="GO" id="GO:0033281">
    <property type="term" value="C:TAT protein transport complex"/>
    <property type="evidence" value="ECO:0007669"/>
    <property type="project" value="UniProtKB-UniRule"/>
</dbReference>
<reference evidence="13" key="1">
    <citation type="journal article" date="2004" name="Environ. Microbiol.">
        <title>The genome of Desulfotalea psychrophila, a sulfate-reducing bacterium from permanently cold Arctic sediments.</title>
        <authorList>
            <person name="Rabus R."/>
            <person name="Ruepp A."/>
            <person name="Frickey T."/>
            <person name="Rattei T."/>
            <person name="Fartmann B."/>
            <person name="Stark M."/>
            <person name="Bauer M."/>
            <person name="Zibat A."/>
            <person name="Lombardot T."/>
            <person name="Becker I."/>
            <person name="Amann J."/>
            <person name="Gellner K."/>
            <person name="Teeling H."/>
            <person name="Leuschner W.D."/>
            <person name="Gloeckner F.-O."/>
            <person name="Lupas A.N."/>
            <person name="Amann R."/>
            <person name="Klenk H.-P."/>
        </authorList>
    </citation>
    <scope>NUCLEOTIDE SEQUENCE [LARGE SCALE GENOMIC DNA]</scope>
    <source>
        <strain evidence="13">DSM 12343 / LSv54</strain>
    </source>
</reference>
<dbReference type="InterPro" id="IPR018448">
    <property type="entry name" value="TatB"/>
</dbReference>
<feature type="compositionally biased region" description="Basic and acidic residues" evidence="10">
    <location>
        <begin position="135"/>
        <end position="158"/>
    </location>
</feature>
<dbReference type="PANTHER" id="PTHR33162">
    <property type="entry name" value="SEC-INDEPENDENT PROTEIN TRANSLOCASE PROTEIN TATA, CHLOROPLASTIC"/>
    <property type="match status" value="1"/>
</dbReference>
<dbReference type="Proteomes" id="UP000000602">
    <property type="component" value="Chromosome"/>
</dbReference>
<evidence type="ECO:0000256" key="9">
    <source>
        <dbReference type="HAMAP-Rule" id="MF_00237"/>
    </source>
</evidence>
<evidence type="ECO:0000313" key="13">
    <source>
        <dbReference type="Proteomes" id="UP000000602"/>
    </source>
</evidence>
<keyword evidence="4 9" id="KW-0812">Transmembrane</keyword>
<dbReference type="eggNOG" id="COG1826">
    <property type="taxonomic scope" value="Bacteria"/>
</dbReference>
<evidence type="ECO:0000256" key="4">
    <source>
        <dbReference type="ARBA" id="ARBA00022692"/>
    </source>
</evidence>
<proteinExistence type="inferred from homology"/>
<evidence type="ECO:0000256" key="3">
    <source>
        <dbReference type="ARBA" id="ARBA00022475"/>
    </source>
</evidence>
<dbReference type="Gene3D" id="1.20.5.3310">
    <property type="match status" value="1"/>
</dbReference>
<dbReference type="KEGG" id="dps:DP1479"/>
<keyword evidence="5 9" id="KW-0653">Protein transport</keyword>
<protein>
    <recommendedName>
        <fullName evidence="9">Sec-independent protein translocase protein TatB homolog</fullName>
    </recommendedName>
</protein>
<dbReference type="Pfam" id="PF02416">
    <property type="entry name" value="TatA_B_E"/>
    <property type="match status" value="1"/>
</dbReference>
<evidence type="ECO:0000256" key="5">
    <source>
        <dbReference type="ARBA" id="ARBA00022927"/>
    </source>
</evidence>
<feature type="transmembrane region" description="Helical" evidence="11">
    <location>
        <begin position="12"/>
        <end position="30"/>
    </location>
</feature>
<keyword evidence="13" id="KW-1185">Reference proteome</keyword>